<keyword evidence="2" id="KW-1185">Reference proteome</keyword>
<dbReference type="RefSeq" id="WP_126840792.1">
    <property type="nucleotide sequence ID" value="NZ_PIQH01000001.1"/>
</dbReference>
<accession>A0A432ZUC7</accession>
<gene>
    <name evidence="1" type="ORF">CWI84_01440</name>
</gene>
<dbReference type="Proteomes" id="UP000287996">
    <property type="component" value="Unassembled WGS sequence"/>
</dbReference>
<protein>
    <submittedName>
        <fullName evidence="1">Uncharacterized protein</fullName>
    </submittedName>
</protein>
<sequence length="288" mass="33192">MRNYLMIGILFAWVWLPTAAAESLRVTINLTSSTDTLQRDFAYTLLDAALRHSAATNDVIKVERFPVRMTQSRLLRALRENTIDVAVMASAYRHENGLFAIDFPIRKGLLGWRILLTRQEHVAALNKVRTANQLRQFSTGFGSDWVERPLMERYFAAVESAADYKSLYQMLANGRFDVLSRSVMEVGAERQEFPNLGIVDASQIIVHYPLADWFYVNAGNPELAQRIKKGLLGLYANGEYERLFEQFYRQRLQRLRLADRHVIELSDPSLNLDAKQTTQPWWFSLSQQ</sequence>
<name>A0A432ZUC7_9GAMM</name>
<proteinExistence type="predicted"/>
<evidence type="ECO:0000313" key="2">
    <source>
        <dbReference type="Proteomes" id="UP000287996"/>
    </source>
</evidence>
<dbReference type="Gene3D" id="3.40.190.10">
    <property type="entry name" value="Periplasmic binding protein-like II"/>
    <property type="match status" value="2"/>
</dbReference>
<reference evidence="1 2" key="1">
    <citation type="journal article" date="2011" name="Front. Microbiol.">
        <title>Genomic signatures of strain selection and enhancement in Bacillus atrophaeus var. globigii, a historical biowarfare simulant.</title>
        <authorList>
            <person name="Gibbons H.S."/>
            <person name="Broomall S.M."/>
            <person name="McNew L.A."/>
            <person name="Daligault H."/>
            <person name="Chapman C."/>
            <person name="Bruce D."/>
            <person name="Karavis M."/>
            <person name="Krepps M."/>
            <person name="McGregor P.A."/>
            <person name="Hong C."/>
            <person name="Park K.H."/>
            <person name="Akmal A."/>
            <person name="Feldman A."/>
            <person name="Lin J.S."/>
            <person name="Chang W.E."/>
            <person name="Higgs B.W."/>
            <person name="Demirev P."/>
            <person name="Lindquist J."/>
            <person name="Liem A."/>
            <person name="Fochler E."/>
            <person name="Read T.D."/>
            <person name="Tapia R."/>
            <person name="Johnson S."/>
            <person name="Bishop-Lilly K.A."/>
            <person name="Detter C."/>
            <person name="Han C."/>
            <person name="Sozhamannan S."/>
            <person name="Rosenzweig C.N."/>
            <person name="Skowronski E.W."/>
        </authorList>
    </citation>
    <scope>NUCLEOTIDE SEQUENCE [LARGE SCALE GENOMIC DNA]</scope>
    <source>
        <strain evidence="1 2">CC-PW-9</strain>
    </source>
</reference>
<dbReference type="OrthoDB" id="547680at2"/>
<dbReference type="EMBL" id="PIQH01000001">
    <property type="protein sequence ID" value="RUO81451.1"/>
    <property type="molecule type" value="Genomic_DNA"/>
</dbReference>
<evidence type="ECO:0000313" key="1">
    <source>
        <dbReference type="EMBL" id="RUO81451.1"/>
    </source>
</evidence>
<organism evidence="1 2">
    <name type="scientific">Idiomarina tyrosinivorans</name>
    <dbReference type="NCBI Taxonomy" id="1445662"/>
    <lineage>
        <taxon>Bacteria</taxon>
        <taxon>Pseudomonadati</taxon>
        <taxon>Pseudomonadota</taxon>
        <taxon>Gammaproteobacteria</taxon>
        <taxon>Alteromonadales</taxon>
        <taxon>Idiomarinaceae</taxon>
        <taxon>Idiomarina</taxon>
    </lineage>
</organism>
<dbReference type="AlphaFoldDB" id="A0A432ZUC7"/>
<dbReference type="SUPFAM" id="SSF53850">
    <property type="entry name" value="Periplasmic binding protein-like II"/>
    <property type="match status" value="1"/>
</dbReference>
<comment type="caution">
    <text evidence="1">The sequence shown here is derived from an EMBL/GenBank/DDBJ whole genome shotgun (WGS) entry which is preliminary data.</text>
</comment>